<feature type="compositionally biased region" description="Pro residues" evidence="1">
    <location>
        <begin position="50"/>
        <end position="62"/>
    </location>
</feature>
<accession>A0A8D8YWZ5</accession>
<reference evidence="2" key="1">
    <citation type="submission" date="2021-05" db="EMBL/GenBank/DDBJ databases">
        <authorList>
            <person name="Alioto T."/>
            <person name="Alioto T."/>
            <person name="Gomez Garrido J."/>
        </authorList>
    </citation>
    <scope>NUCLEOTIDE SEQUENCE</scope>
</reference>
<feature type="compositionally biased region" description="Low complexity" evidence="1">
    <location>
        <begin position="237"/>
        <end position="273"/>
    </location>
</feature>
<feature type="region of interest" description="Disordered" evidence="1">
    <location>
        <begin position="212"/>
        <end position="276"/>
    </location>
</feature>
<evidence type="ECO:0000313" key="2">
    <source>
        <dbReference type="EMBL" id="CAG6735861.1"/>
    </source>
</evidence>
<dbReference type="AlphaFoldDB" id="A0A8D8YWZ5"/>
<evidence type="ECO:0000256" key="1">
    <source>
        <dbReference type="SAM" id="MobiDB-lite"/>
    </source>
</evidence>
<feature type="compositionally biased region" description="Low complexity" evidence="1">
    <location>
        <begin position="212"/>
        <end position="224"/>
    </location>
</feature>
<sequence length="356" mass="38956">MQQQSPRPPPPEYKMNPSGGPPLQNMMPPHLQNVLMQQRFGTVPPHQRPRPPMQQQPMPPSGPMMRPQQHGNGSNPLLQQSPHLTNAMQGGPAAQRMYIRSQRPPNITPTEALTPSAEWRHMMAVQQQAQQQQAGAAGPNGYRTGGGVPANFQQMQGVMYNSGGNPGLQLSSMQMQQLPTSRSNNSLPNMHHQSMSMQHSTAQMNLNLQMSQQASMQQQANMNNFNPGAGGGGGGRNPAQSNAAPSPQQQQQMNQQMSQQNQAMSQQQQQMSQHMSNFSYQAQQHSGGFMQQYMSHQQQSSNSTPCSVSSGLNGLPSDFNLDFLDGPVTSSDSSFNDQDILRSLESGASFNLQDIL</sequence>
<feature type="region of interest" description="Disordered" evidence="1">
    <location>
        <begin position="173"/>
        <end position="199"/>
    </location>
</feature>
<feature type="compositionally biased region" description="Polar residues" evidence="1">
    <location>
        <begin position="179"/>
        <end position="199"/>
    </location>
</feature>
<dbReference type="EMBL" id="HBUF01397158">
    <property type="protein sequence ID" value="CAG6735861.1"/>
    <property type="molecule type" value="Transcribed_RNA"/>
</dbReference>
<feature type="compositionally biased region" description="Pro residues" evidence="1">
    <location>
        <begin position="1"/>
        <end position="12"/>
    </location>
</feature>
<feature type="compositionally biased region" description="Polar residues" evidence="1">
    <location>
        <begin position="70"/>
        <end position="88"/>
    </location>
</feature>
<protein>
    <submittedName>
        <fullName evidence="2">Uncharacterized protein</fullName>
    </submittedName>
</protein>
<proteinExistence type="predicted"/>
<feature type="region of interest" description="Disordered" evidence="1">
    <location>
        <begin position="1"/>
        <end position="93"/>
    </location>
</feature>
<name>A0A8D8YWZ5_9HEMI</name>
<organism evidence="2">
    <name type="scientific">Cacopsylla melanoneura</name>
    <dbReference type="NCBI Taxonomy" id="428564"/>
    <lineage>
        <taxon>Eukaryota</taxon>
        <taxon>Metazoa</taxon>
        <taxon>Ecdysozoa</taxon>
        <taxon>Arthropoda</taxon>
        <taxon>Hexapoda</taxon>
        <taxon>Insecta</taxon>
        <taxon>Pterygota</taxon>
        <taxon>Neoptera</taxon>
        <taxon>Paraneoptera</taxon>
        <taxon>Hemiptera</taxon>
        <taxon>Sternorrhyncha</taxon>
        <taxon>Psylloidea</taxon>
        <taxon>Psyllidae</taxon>
        <taxon>Psyllinae</taxon>
        <taxon>Cacopsylla</taxon>
    </lineage>
</organism>